<accession>A0A644Z908</accession>
<evidence type="ECO:0000259" key="2">
    <source>
        <dbReference type="SMART" id="SM00899"/>
    </source>
</evidence>
<dbReference type="InterPro" id="IPR007167">
    <property type="entry name" value="Fe-transptr_FeoA-like"/>
</dbReference>
<keyword evidence="1" id="KW-0408">Iron</keyword>
<gene>
    <name evidence="3" type="ORF">SDC9_83745</name>
</gene>
<dbReference type="EMBL" id="VSSQ01007840">
    <property type="protein sequence ID" value="MPM37139.1"/>
    <property type="molecule type" value="Genomic_DNA"/>
</dbReference>
<dbReference type="PANTHER" id="PTHR43151:SF1">
    <property type="entry name" value="SSR2333 PROTEIN"/>
    <property type="match status" value="1"/>
</dbReference>
<feature type="domain" description="Ferrous iron transporter FeoA-like" evidence="2">
    <location>
        <begin position="1"/>
        <end position="71"/>
    </location>
</feature>
<protein>
    <recommendedName>
        <fullName evidence="2">Ferrous iron transporter FeoA-like domain-containing protein</fullName>
    </recommendedName>
</protein>
<reference evidence="3" key="1">
    <citation type="submission" date="2019-08" db="EMBL/GenBank/DDBJ databases">
        <authorList>
            <person name="Kucharzyk K."/>
            <person name="Murdoch R.W."/>
            <person name="Higgins S."/>
            <person name="Loffler F."/>
        </authorList>
    </citation>
    <scope>NUCLEOTIDE SEQUENCE</scope>
</reference>
<dbReference type="Gene3D" id="2.30.30.90">
    <property type="match status" value="1"/>
</dbReference>
<dbReference type="AlphaFoldDB" id="A0A644Z908"/>
<dbReference type="GO" id="GO:0046914">
    <property type="term" value="F:transition metal ion binding"/>
    <property type="evidence" value="ECO:0007669"/>
    <property type="project" value="InterPro"/>
</dbReference>
<dbReference type="InterPro" id="IPR008988">
    <property type="entry name" value="Transcriptional_repressor_C"/>
</dbReference>
<name>A0A644Z908_9ZZZZ</name>
<dbReference type="InterPro" id="IPR053184">
    <property type="entry name" value="FeoA-like"/>
</dbReference>
<proteinExistence type="predicted"/>
<comment type="caution">
    <text evidence="3">The sequence shown here is derived from an EMBL/GenBank/DDBJ whole genome shotgun (WGS) entry which is preliminary data.</text>
</comment>
<dbReference type="SMART" id="SM00899">
    <property type="entry name" value="FeoA"/>
    <property type="match status" value="1"/>
</dbReference>
<dbReference type="Pfam" id="PF04023">
    <property type="entry name" value="FeoA"/>
    <property type="match status" value="1"/>
</dbReference>
<dbReference type="SUPFAM" id="SSF50037">
    <property type="entry name" value="C-terminal domain of transcriptional repressors"/>
    <property type="match status" value="1"/>
</dbReference>
<evidence type="ECO:0000256" key="1">
    <source>
        <dbReference type="ARBA" id="ARBA00023004"/>
    </source>
</evidence>
<dbReference type="PANTHER" id="PTHR43151">
    <property type="entry name" value="FEOA FAMILY PROTEIN"/>
    <property type="match status" value="1"/>
</dbReference>
<evidence type="ECO:0000313" key="3">
    <source>
        <dbReference type="EMBL" id="MPM37139.1"/>
    </source>
</evidence>
<dbReference type="InterPro" id="IPR038157">
    <property type="entry name" value="FeoA_core_dom"/>
</dbReference>
<organism evidence="3">
    <name type="scientific">bioreactor metagenome</name>
    <dbReference type="NCBI Taxonomy" id="1076179"/>
    <lineage>
        <taxon>unclassified sequences</taxon>
        <taxon>metagenomes</taxon>
        <taxon>ecological metagenomes</taxon>
    </lineage>
</organism>
<sequence>MPLSMAKPGETNYIVRITGKDEVRQHLSELGFAVGERVMVISAINGTMILQVKDCRIALGGEMANRILIETDRRNFA</sequence>